<evidence type="ECO:0000313" key="1">
    <source>
        <dbReference type="EMBL" id="MDY0406409.1"/>
    </source>
</evidence>
<name>A0ABU5CKR4_9BACI</name>
<sequence>MEPTVQVDLLKSEEIYDLFDVLKLENTLVEAIDRSTVNFEQVFLKIVKEESAYELV</sequence>
<accession>A0ABU5CKR4</accession>
<proteinExistence type="predicted"/>
<dbReference type="Proteomes" id="UP001228376">
    <property type="component" value="Unassembled WGS sequence"/>
</dbReference>
<evidence type="ECO:0000313" key="2">
    <source>
        <dbReference type="Proteomes" id="UP001228376"/>
    </source>
</evidence>
<protein>
    <recommendedName>
        <fullName evidence="3">ABC transporter ATP-binding protein</fullName>
    </recommendedName>
</protein>
<dbReference type="RefSeq" id="WP_320384829.1">
    <property type="nucleotide sequence ID" value="NZ_JAROCA020000001.1"/>
</dbReference>
<evidence type="ECO:0008006" key="3">
    <source>
        <dbReference type="Google" id="ProtNLM"/>
    </source>
</evidence>
<reference evidence="1 2" key="1">
    <citation type="submission" date="2023-10" db="EMBL/GenBank/DDBJ databases">
        <title>179-bfca-hs.</title>
        <authorList>
            <person name="Miliotis G."/>
            <person name="Sengupta P."/>
            <person name="Hameed A."/>
            <person name="Chuvochina M."/>
            <person name="Mcdonagh F."/>
            <person name="Simpson A.C."/>
            <person name="Singh N.K."/>
            <person name="Rekha P.D."/>
            <person name="Raman K."/>
            <person name="Hugenholtz P."/>
            <person name="Venkateswaran K."/>
        </authorList>
    </citation>
    <scope>NUCLEOTIDE SEQUENCE [LARGE SCALE GENOMIC DNA]</scope>
    <source>
        <strain evidence="1 2">179-BFC-A-HS</strain>
    </source>
</reference>
<organism evidence="1 2">
    <name type="scientific">Tigheibacillus jepli</name>
    <dbReference type="NCBI Taxonomy" id="3035914"/>
    <lineage>
        <taxon>Bacteria</taxon>
        <taxon>Bacillati</taxon>
        <taxon>Bacillota</taxon>
        <taxon>Bacilli</taxon>
        <taxon>Bacillales</taxon>
        <taxon>Bacillaceae</taxon>
        <taxon>Tigheibacillus</taxon>
    </lineage>
</organism>
<keyword evidence="2" id="KW-1185">Reference proteome</keyword>
<gene>
    <name evidence="1" type="ORF">P5G51_014325</name>
</gene>
<dbReference type="EMBL" id="JAROCA020000001">
    <property type="protein sequence ID" value="MDY0406409.1"/>
    <property type="molecule type" value="Genomic_DNA"/>
</dbReference>
<comment type="caution">
    <text evidence="1">The sequence shown here is derived from an EMBL/GenBank/DDBJ whole genome shotgun (WGS) entry which is preliminary data.</text>
</comment>